<dbReference type="Pfam" id="PF00107">
    <property type="entry name" value="ADH_zinc_N"/>
    <property type="match status" value="1"/>
</dbReference>
<dbReference type="RefSeq" id="WP_096574431.1">
    <property type="nucleotide sequence ID" value="NZ_CAWNJS010000001.1"/>
</dbReference>
<keyword evidence="4" id="KW-1185">Reference proteome</keyword>
<evidence type="ECO:0000256" key="1">
    <source>
        <dbReference type="ARBA" id="ARBA00022857"/>
    </source>
</evidence>
<dbReference type="InterPro" id="IPR020843">
    <property type="entry name" value="ER"/>
</dbReference>
<dbReference type="AlphaFoldDB" id="A0A1Z4MVB2"/>
<dbReference type="InterPro" id="IPR036291">
    <property type="entry name" value="NAD(P)-bd_dom_sf"/>
</dbReference>
<dbReference type="SUPFAM" id="SSF51735">
    <property type="entry name" value="NAD(P)-binding Rossmann-fold domains"/>
    <property type="match status" value="1"/>
</dbReference>
<dbReference type="Pfam" id="PF08240">
    <property type="entry name" value="ADH_N"/>
    <property type="match status" value="1"/>
</dbReference>
<dbReference type="SMART" id="SM00829">
    <property type="entry name" value="PKS_ER"/>
    <property type="match status" value="1"/>
</dbReference>
<proteinExistence type="predicted"/>
<keyword evidence="1" id="KW-0521">NADP</keyword>
<dbReference type="InterPro" id="IPR013149">
    <property type="entry name" value="ADH-like_C"/>
</dbReference>
<sequence>MKALILDRPGSPETLRLAQVPQPQPAEGEVRVKVKAVGLNPADYQFMGRGFPSWNYPFIPGLDVAGTIDAIGANVTGWEIGDRIYYHGNFSKPGGFAQWAITTAHTIAALPNHLSFTAAAALPCAGFTAYQVLYRKLHIQPDQTILIHGGAGGVGGFAVQLAALAGLKVISTCSSRNKEWVRQLGGSEVIDYNSEDVSARVREITQGRGVDAIIDTVSSANATSGLDLLAFGGSIACVAGLPDFSHLQSFGKAISVHDIALGMAYLLGDLKSQAELAEIGRELAKLVTQHQINPILQEVISLEEIPQALVRLAGRHVRGKIVAQIDPEG</sequence>
<dbReference type="InterPro" id="IPR011032">
    <property type="entry name" value="GroES-like_sf"/>
</dbReference>
<evidence type="ECO:0000313" key="4">
    <source>
        <dbReference type="Proteomes" id="UP000218785"/>
    </source>
</evidence>
<name>A0A1Z4MVB2_9CYAN</name>
<evidence type="ECO:0000313" key="3">
    <source>
        <dbReference type="EMBL" id="BAY97363.1"/>
    </source>
</evidence>
<dbReference type="Proteomes" id="UP000218785">
    <property type="component" value="Chromosome"/>
</dbReference>
<protein>
    <submittedName>
        <fullName evidence="3">Zinc-binding alcohol dehydrogenase</fullName>
    </submittedName>
</protein>
<evidence type="ECO:0000259" key="2">
    <source>
        <dbReference type="SMART" id="SM00829"/>
    </source>
</evidence>
<dbReference type="KEGG" id="ttq:NIES37_13010"/>
<organism evidence="3 4">
    <name type="scientific">Tolypothrix tenuis PCC 7101</name>
    <dbReference type="NCBI Taxonomy" id="231146"/>
    <lineage>
        <taxon>Bacteria</taxon>
        <taxon>Bacillati</taxon>
        <taxon>Cyanobacteriota</taxon>
        <taxon>Cyanophyceae</taxon>
        <taxon>Nostocales</taxon>
        <taxon>Tolypothrichaceae</taxon>
        <taxon>Tolypothrix</taxon>
    </lineage>
</organism>
<accession>A0A1Z4MVB2</accession>
<dbReference type="InterPro" id="IPR051603">
    <property type="entry name" value="Zinc-ADH_QOR/CCCR"/>
</dbReference>
<dbReference type="PANTHER" id="PTHR44154">
    <property type="entry name" value="QUINONE OXIDOREDUCTASE"/>
    <property type="match status" value="1"/>
</dbReference>
<dbReference type="GO" id="GO:0016491">
    <property type="term" value="F:oxidoreductase activity"/>
    <property type="evidence" value="ECO:0007669"/>
    <property type="project" value="InterPro"/>
</dbReference>
<reference evidence="3 4" key="1">
    <citation type="submission" date="2017-06" db="EMBL/GenBank/DDBJ databases">
        <title>Genome sequencing of cyanobaciteial culture collection at National Institute for Environmental Studies (NIES).</title>
        <authorList>
            <person name="Hirose Y."/>
            <person name="Shimura Y."/>
            <person name="Fujisawa T."/>
            <person name="Nakamura Y."/>
            <person name="Kawachi M."/>
        </authorList>
    </citation>
    <scope>NUCLEOTIDE SEQUENCE [LARGE SCALE GENOMIC DNA]</scope>
    <source>
        <strain evidence="3 4">NIES-37</strain>
    </source>
</reference>
<dbReference type="InterPro" id="IPR013154">
    <property type="entry name" value="ADH-like_N"/>
</dbReference>
<dbReference type="PANTHER" id="PTHR44154:SF1">
    <property type="entry name" value="QUINONE OXIDOREDUCTASE"/>
    <property type="match status" value="1"/>
</dbReference>
<dbReference type="Gene3D" id="3.90.180.10">
    <property type="entry name" value="Medium-chain alcohol dehydrogenases, catalytic domain"/>
    <property type="match status" value="1"/>
</dbReference>
<dbReference type="CDD" id="cd08271">
    <property type="entry name" value="MDR5"/>
    <property type="match status" value="1"/>
</dbReference>
<dbReference type="Gene3D" id="3.40.50.720">
    <property type="entry name" value="NAD(P)-binding Rossmann-like Domain"/>
    <property type="match status" value="1"/>
</dbReference>
<dbReference type="EMBL" id="AP018248">
    <property type="protein sequence ID" value="BAY97363.1"/>
    <property type="molecule type" value="Genomic_DNA"/>
</dbReference>
<gene>
    <name evidence="3" type="ORF">NIES37_13010</name>
</gene>
<feature type="domain" description="Enoyl reductase (ER)" evidence="2">
    <location>
        <begin position="10"/>
        <end position="323"/>
    </location>
</feature>
<dbReference type="SUPFAM" id="SSF50129">
    <property type="entry name" value="GroES-like"/>
    <property type="match status" value="1"/>
</dbReference>